<dbReference type="SUPFAM" id="SSF55681">
    <property type="entry name" value="Class II aaRS and biotin synthetases"/>
    <property type="match status" value="1"/>
</dbReference>
<comment type="similarity">
    <text evidence="8">Belongs to the class-II aminoacyl-tRNA synthetase family. ProS type 3 subfamily.</text>
</comment>
<comment type="domain">
    <text evidence="8">Consists of three domains: the N-terminal catalytic domain, the anticodon-binding domain and the C-terminal extension.</text>
</comment>
<evidence type="ECO:0000256" key="3">
    <source>
        <dbReference type="ARBA" id="ARBA00022741"/>
    </source>
</evidence>
<keyword evidence="4 8" id="KW-0067">ATP-binding</keyword>
<dbReference type="PRINTS" id="PR01046">
    <property type="entry name" value="TRNASYNTHPRO"/>
</dbReference>
<dbReference type="InterPro" id="IPR017449">
    <property type="entry name" value="Pro-tRNA_synth_II"/>
</dbReference>
<evidence type="ECO:0000256" key="7">
    <source>
        <dbReference type="ARBA" id="ARBA00047671"/>
    </source>
</evidence>
<proteinExistence type="inferred from homology"/>
<protein>
    <recommendedName>
        <fullName evidence="8">Proline--tRNA ligase</fullName>
        <ecNumber evidence="8">6.1.1.15</ecNumber>
    </recommendedName>
    <alternativeName>
        <fullName evidence="8">Prolyl-tRNA synthetase</fullName>
        <shortName evidence="8">ProRS</shortName>
    </alternativeName>
</protein>
<dbReference type="PANTHER" id="PTHR43382">
    <property type="entry name" value="PROLYL-TRNA SYNTHETASE"/>
    <property type="match status" value="1"/>
</dbReference>
<evidence type="ECO:0000259" key="9">
    <source>
        <dbReference type="PROSITE" id="PS50862"/>
    </source>
</evidence>
<dbReference type="NCBIfam" id="TIGR00408">
    <property type="entry name" value="proS_fam_I"/>
    <property type="match status" value="1"/>
</dbReference>
<keyword evidence="3 8" id="KW-0547">Nucleotide-binding</keyword>
<dbReference type="InterPro" id="IPR002316">
    <property type="entry name" value="Pro-tRNA-ligase_IIa"/>
</dbReference>
<dbReference type="PROSITE" id="PS50862">
    <property type="entry name" value="AA_TRNA_LIGASE_II"/>
    <property type="match status" value="1"/>
</dbReference>
<evidence type="ECO:0000256" key="2">
    <source>
        <dbReference type="ARBA" id="ARBA00022598"/>
    </source>
</evidence>
<evidence type="ECO:0000256" key="4">
    <source>
        <dbReference type="ARBA" id="ARBA00022840"/>
    </source>
</evidence>
<dbReference type="InterPro" id="IPR004499">
    <property type="entry name" value="Pro-tRNA-ligase_IIa_arc-type"/>
</dbReference>
<dbReference type="Pfam" id="PF03129">
    <property type="entry name" value="HGTP_anticodon"/>
    <property type="match status" value="1"/>
</dbReference>
<sequence>MRKSDDFSEWYNEVVEQNELTDKRYPIKGMNVWPYYGWKTWLLIGSIVRREFDLRGHQEVYFPLLIPEDQFQKEKEHIKGFDAQVFWVTRAGDNELDIPLLLRPTSETAMYPIFSVWIRSHADLPLRIYQIVNTFRYETKQTRAFIRVREIQFIEGHTCHASYEEAESQIREDLEIMKNIAEELCLPYKVIRRTEWDKFPGALYTYGVDTMLPDGRALQIASIHQYRTNFSIPYNIYFEEEDGSRKPVHQTTYGMSERMLGAVVAIHGDDTGLIIPPSVSPVQVLVVPVPVKGEAERITGEARKIYDAVSSLGFRTRFDDRDIRPGNKYYYWERRGVPLRLEIGKREIDEGFVTAVRRDSRAKIRIDITDLQKGIGDILHDIASSLLRRAEESASRMEFDADRPEGIREGYNRMSWCGREECGKNIEERSGGSLLGTPVGESGKKGKCVICGEETDGIAIVARTM</sequence>
<dbReference type="PANTHER" id="PTHR43382:SF2">
    <property type="entry name" value="BIFUNCTIONAL GLUTAMATE_PROLINE--TRNA LIGASE"/>
    <property type="match status" value="1"/>
</dbReference>
<dbReference type="Gene3D" id="3.40.50.800">
    <property type="entry name" value="Anticodon-binding domain"/>
    <property type="match status" value="1"/>
</dbReference>
<dbReference type="AlphaFoldDB" id="A0A8J7YKA7"/>
<feature type="domain" description="Aminoacyl-transfer RNA synthetases class-II family profile" evidence="9">
    <location>
        <begin position="44"/>
        <end position="276"/>
    </location>
</feature>
<dbReference type="Pfam" id="PF09180">
    <property type="entry name" value="ProRS-C_1"/>
    <property type="match status" value="1"/>
</dbReference>
<dbReference type="FunFam" id="3.30.930.10:FF:000037">
    <property type="entry name" value="Proline--tRNA ligase"/>
    <property type="match status" value="1"/>
</dbReference>
<comment type="subcellular location">
    <subcellularLocation>
        <location evidence="1 8">Cytoplasm</location>
    </subcellularLocation>
</comment>
<keyword evidence="6 8" id="KW-0030">Aminoacyl-tRNA synthetase</keyword>
<dbReference type="Gene3D" id="3.30.110.30">
    <property type="entry name" value="C-terminal domain of ProRS"/>
    <property type="match status" value="1"/>
</dbReference>
<comment type="caution">
    <text evidence="10">The sequence shown here is derived from an EMBL/GenBank/DDBJ whole genome shotgun (WGS) entry which is preliminary data.</text>
</comment>
<dbReference type="SUPFAM" id="SSF64586">
    <property type="entry name" value="C-terminal domain of ProRS"/>
    <property type="match status" value="1"/>
</dbReference>
<dbReference type="EC" id="6.1.1.15" evidence="8"/>
<dbReference type="GO" id="GO:0006433">
    <property type="term" value="P:prolyl-tRNA aminoacylation"/>
    <property type="evidence" value="ECO:0007669"/>
    <property type="project" value="UniProtKB-UniRule"/>
</dbReference>
<dbReference type="InterPro" id="IPR045864">
    <property type="entry name" value="aa-tRNA-synth_II/BPL/LPL"/>
</dbReference>
<dbReference type="CDD" id="cd00778">
    <property type="entry name" value="ProRS_core_arch_euk"/>
    <property type="match status" value="1"/>
</dbReference>
<gene>
    <name evidence="8 10" type="primary">proS</name>
    <name evidence="10" type="ORF">J9259_04545</name>
</gene>
<comment type="function">
    <text evidence="8">Catalyzes the attachment of proline to tRNA(Pro) in a two-step reaction: proline is first activated by ATP to form Pro-AMP and then transferred to the acceptor end of tRNA(Pro).</text>
</comment>
<evidence type="ECO:0000256" key="6">
    <source>
        <dbReference type="ARBA" id="ARBA00023146"/>
    </source>
</evidence>
<comment type="catalytic activity">
    <reaction evidence="7 8">
        <text>tRNA(Pro) + L-proline + ATP = L-prolyl-tRNA(Pro) + AMP + diphosphate</text>
        <dbReference type="Rhea" id="RHEA:14305"/>
        <dbReference type="Rhea" id="RHEA-COMP:9700"/>
        <dbReference type="Rhea" id="RHEA-COMP:9702"/>
        <dbReference type="ChEBI" id="CHEBI:30616"/>
        <dbReference type="ChEBI" id="CHEBI:33019"/>
        <dbReference type="ChEBI" id="CHEBI:60039"/>
        <dbReference type="ChEBI" id="CHEBI:78442"/>
        <dbReference type="ChEBI" id="CHEBI:78532"/>
        <dbReference type="ChEBI" id="CHEBI:456215"/>
        <dbReference type="EC" id="6.1.1.15"/>
    </reaction>
</comment>
<dbReference type="GO" id="GO:0017101">
    <property type="term" value="C:aminoacyl-tRNA synthetase multienzyme complex"/>
    <property type="evidence" value="ECO:0007669"/>
    <property type="project" value="TreeGrafter"/>
</dbReference>
<evidence type="ECO:0000313" key="10">
    <source>
        <dbReference type="EMBL" id="MBX8631774.1"/>
    </source>
</evidence>
<dbReference type="GO" id="GO:0005524">
    <property type="term" value="F:ATP binding"/>
    <property type="evidence" value="ECO:0007669"/>
    <property type="project" value="UniProtKB-UniRule"/>
</dbReference>
<reference evidence="10" key="1">
    <citation type="submission" date="2021-04" db="EMBL/GenBank/DDBJ databases">
        <title>Genomic insights into ecological role and evolution of a novel Thermoplasmata order Candidatus Sysuiplasmatales.</title>
        <authorList>
            <person name="Yuan Y."/>
        </authorList>
    </citation>
    <scope>NUCLEOTIDE SEQUENCE</scope>
    <source>
        <strain evidence="10">YP2-bin.285</strain>
    </source>
</reference>
<dbReference type="InterPro" id="IPR006195">
    <property type="entry name" value="aa-tRNA-synth_II"/>
</dbReference>
<keyword evidence="8" id="KW-0963">Cytoplasm</keyword>
<evidence type="ECO:0000256" key="1">
    <source>
        <dbReference type="ARBA" id="ARBA00004496"/>
    </source>
</evidence>
<keyword evidence="5 8" id="KW-0648">Protein biosynthesis</keyword>
<evidence type="ECO:0000313" key="11">
    <source>
        <dbReference type="Proteomes" id="UP000716004"/>
    </source>
</evidence>
<dbReference type="GO" id="GO:0004827">
    <property type="term" value="F:proline-tRNA ligase activity"/>
    <property type="evidence" value="ECO:0007669"/>
    <property type="project" value="UniProtKB-UniRule"/>
</dbReference>
<name>A0A8J7YKA7_9ARCH</name>
<dbReference type="InterPro" id="IPR004154">
    <property type="entry name" value="Anticodon-bd"/>
</dbReference>
<dbReference type="InterPro" id="IPR016061">
    <property type="entry name" value="Pro-tRNA_ligase_II_C"/>
</dbReference>
<evidence type="ECO:0000256" key="5">
    <source>
        <dbReference type="ARBA" id="ARBA00022917"/>
    </source>
</evidence>
<dbReference type="Proteomes" id="UP000716004">
    <property type="component" value="Unassembled WGS sequence"/>
</dbReference>
<dbReference type="InterPro" id="IPR036621">
    <property type="entry name" value="Anticodon-bd_dom_sf"/>
</dbReference>
<dbReference type="GO" id="GO:0005737">
    <property type="term" value="C:cytoplasm"/>
    <property type="evidence" value="ECO:0007669"/>
    <property type="project" value="UniProtKB-SubCell"/>
</dbReference>
<dbReference type="Gene3D" id="3.30.930.10">
    <property type="entry name" value="Bira Bifunctional Protein, Domain 2"/>
    <property type="match status" value="1"/>
</dbReference>
<dbReference type="Pfam" id="PF00587">
    <property type="entry name" value="tRNA-synt_2b"/>
    <property type="match status" value="1"/>
</dbReference>
<dbReference type="SUPFAM" id="SSF52954">
    <property type="entry name" value="Class II aaRS ABD-related"/>
    <property type="match status" value="1"/>
</dbReference>
<accession>A0A8J7YKA7</accession>
<dbReference type="InterPro" id="IPR002314">
    <property type="entry name" value="aa-tRNA-synt_IIb"/>
</dbReference>
<dbReference type="InterPro" id="IPR033721">
    <property type="entry name" value="ProRS_core_arch_euk"/>
</dbReference>
<comment type="subunit">
    <text evidence="8">Homodimer.</text>
</comment>
<keyword evidence="2 8" id="KW-0436">Ligase</keyword>
<evidence type="ECO:0000256" key="8">
    <source>
        <dbReference type="HAMAP-Rule" id="MF_01571"/>
    </source>
</evidence>
<dbReference type="HAMAP" id="MF_01571">
    <property type="entry name" value="Pro_tRNA_synth_type3"/>
    <property type="match status" value="1"/>
</dbReference>
<dbReference type="EMBL" id="JAGVSJ010000008">
    <property type="protein sequence ID" value="MBX8631774.1"/>
    <property type="molecule type" value="Genomic_DNA"/>
</dbReference>
<organism evidence="10 11">
    <name type="scientific">Candidatus Sysuiplasma superficiale</name>
    <dbReference type="NCBI Taxonomy" id="2823368"/>
    <lineage>
        <taxon>Archaea</taxon>
        <taxon>Methanobacteriati</taxon>
        <taxon>Thermoplasmatota</taxon>
        <taxon>Thermoplasmata</taxon>
        <taxon>Candidatus Sysuiplasmatales</taxon>
        <taxon>Candidatus Sysuiplasmataceae</taxon>
        <taxon>Candidatus Sysuiplasma</taxon>
    </lineage>
</organism>
<dbReference type="SMART" id="SM00946">
    <property type="entry name" value="ProRS-C_1"/>
    <property type="match status" value="1"/>
</dbReference>